<reference evidence="9 10" key="1">
    <citation type="submission" date="2018-11" db="EMBL/GenBank/DDBJ databases">
        <authorList>
            <person name="Kleinhagauer T."/>
            <person name="Glaeser S.P."/>
            <person name="Spergser J."/>
            <person name="Ruckert C."/>
            <person name="Kaempfer P."/>
            <person name="Busse H.-J."/>
        </authorList>
    </citation>
    <scope>NUCLEOTIDE SEQUENCE [LARGE SCALE GENOMIC DNA]</scope>
    <source>
        <strain evidence="9 10">200CH</strain>
    </source>
</reference>
<dbReference type="AlphaFoldDB" id="A0A3G6J4C3"/>
<dbReference type="PANTHER" id="PTHR13604:SF0">
    <property type="entry name" value="ABASIC SITE PROCESSING PROTEIN HMCES"/>
    <property type="match status" value="1"/>
</dbReference>
<sequence length="273" mass="29455">MGAFPLRTLELIMCGRFVLFTVDEPLLRDAGFLLGGGDRVESCPSPRISAPQGLPPARYNIAPTQAIAAIVPAETTVQTLLEGAPLVADTDAMAAEYYCVPARWGLLPSWKKDTSPPVLFNARGETVASKPSFRAAFARRRCLIPMDGYYEWQKKQPYFVHLPAAARPQRLFAAGLYETGLDRLSATIVTTAADTSISWLHDRMPVMLTAETAAAWIAGDPATAQTIIDNPPSQLYESLRIRPVGTAVGNVRNQGAELLAPVPDPRTGHGAAD</sequence>
<keyword evidence="10" id="KW-1185">Reference proteome</keyword>
<evidence type="ECO:0000256" key="1">
    <source>
        <dbReference type="ARBA" id="ARBA00008136"/>
    </source>
</evidence>
<comment type="similarity">
    <text evidence="1 8">Belongs to the SOS response-associated peptidase family.</text>
</comment>
<dbReference type="InterPro" id="IPR003738">
    <property type="entry name" value="SRAP"/>
</dbReference>
<dbReference type="EC" id="3.4.-.-" evidence="8"/>
<protein>
    <recommendedName>
        <fullName evidence="8">Abasic site processing protein</fullName>
        <ecNumber evidence="8">3.4.-.-</ecNumber>
    </recommendedName>
</protein>
<evidence type="ECO:0000313" key="9">
    <source>
        <dbReference type="EMBL" id="AZA12925.1"/>
    </source>
</evidence>
<dbReference type="KEGG" id="ccho:CCHOA_02540"/>
<dbReference type="GO" id="GO:0006508">
    <property type="term" value="P:proteolysis"/>
    <property type="evidence" value="ECO:0007669"/>
    <property type="project" value="UniProtKB-KW"/>
</dbReference>
<dbReference type="PANTHER" id="PTHR13604">
    <property type="entry name" value="DC12-RELATED"/>
    <property type="match status" value="1"/>
</dbReference>
<evidence type="ECO:0000256" key="8">
    <source>
        <dbReference type="RuleBase" id="RU364100"/>
    </source>
</evidence>
<keyword evidence="5" id="KW-0190">Covalent protein-DNA linkage</keyword>
<keyword evidence="7" id="KW-0456">Lyase</keyword>
<name>A0A3G6J4C3_9CORY</name>
<dbReference type="GO" id="GO:0003697">
    <property type="term" value="F:single-stranded DNA binding"/>
    <property type="evidence" value="ECO:0007669"/>
    <property type="project" value="InterPro"/>
</dbReference>
<keyword evidence="4 8" id="KW-0378">Hydrolase</keyword>
<dbReference type="GO" id="GO:0016829">
    <property type="term" value="F:lyase activity"/>
    <property type="evidence" value="ECO:0007669"/>
    <property type="project" value="UniProtKB-KW"/>
</dbReference>
<dbReference type="Proteomes" id="UP000269019">
    <property type="component" value="Chromosome"/>
</dbReference>
<evidence type="ECO:0000256" key="6">
    <source>
        <dbReference type="ARBA" id="ARBA00023125"/>
    </source>
</evidence>
<accession>A0A3G6J4C3</accession>
<evidence type="ECO:0000313" key="10">
    <source>
        <dbReference type="Proteomes" id="UP000269019"/>
    </source>
</evidence>
<dbReference type="GO" id="GO:0106300">
    <property type="term" value="P:protein-DNA covalent cross-linking repair"/>
    <property type="evidence" value="ECO:0007669"/>
    <property type="project" value="InterPro"/>
</dbReference>
<proteinExistence type="inferred from homology"/>
<evidence type="ECO:0000256" key="3">
    <source>
        <dbReference type="ARBA" id="ARBA00022763"/>
    </source>
</evidence>
<dbReference type="GO" id="GO:0008233">
    <property type="term" value="F:peptidase activity"/>
    <property type="evidence" value="ECO:0007669"/>
    <property type="project" value="UniProtKB-KW"/>
</dbReference>
<dbReference type="SUPFAM" id="SSF143081">
    <property type="entry name" value="BB1717-like"/>
    <property type="match status" value="1"/>
</dbReference>
<dbReference type="Gene3D" id="3.90.1680.10">
    <property type="entry name" value="SOS response associated peptidase-like"/>
    <property type="match status" value="1"/>
</dbReference>
<dbReference type="EMBL" id="CP033896">
    <property type="protein sequence ID" value="AZA12925.1"/>
    <property type="molecule type" value="Genomic_DNA"/>
</dbReference>
<keyword evidence="2 8" id="KW-0645">Protease</keyword>
<dbReference type="InterPro" id="IPR036590">
    <property type="entry name" value="SRAP-like"/>
</dbReference>
<evidence type="ECO:0000256" key="7">
    <source>
        <dbReference type="ARBA" id="ARBA00023239"/>
    </source>
</evidence>
<keyword evidence="6" id="KW-0238">DNA-binding</keyword>
<evidence type="ECO:0000256" key="5">
    <source>
        <dbReference type="ARBA" id="ARBA00023124"/>
    </source>
</evidence>
<organism evidence="9 10">
    <name type="scientific">Corynebacterium choanae</name>
    <dbReference type="NCBI Taxonomy" id="1862358"/>
    <lineage>
        <taxon>Bacteria</taxon>
        <taxon>Bacillati</taxon>
        <taxon>Actinomycetota</taxon>
        <taxon>Actinomycetes</taxon>
        <taxon>Mycobacteriales</taxon>
        <taxon>Corynebacteriaceae</taxon>
        <taxon>Corynebacterium</taxon>
    </lineage>
</organism>
<evidence type="ECO:0000256" key="4">
    <source>
        <dbReference type="ARBA" id="ARBA00022801"/>
    </source>
</evidence>
<keyword evidence="3" id="KW-0227">DNA damage</keyword>
<dbReference type="Pfam" id="PF02586">
    <property type="entry name" value="SRAP"/>
    <property type="match status" value="1"/>
</dbReference>
<gene>
    <name evidence="9" type="primary">yedK</name>
    <name evidence="9" type="ORF">CCHOA_02540</name>
</gene>
<evidence type="ECO:0000256" key="2">
    <source>
        <dbReference type="ARBA" id="ARBA00022670"/>
    </source>
</evidence>